<dbReference type="OrthoDB" id="894187at2"/>
<dbReference type="SUPFAM" id="SSF52091">
    <property type="entry name" value="SpoIIaa-like"/>
    <property type="match status" value="1"/>
</dbReference>
<protein>
    <recommendedName>
        <fullName evidence="3">STAS domain-containing protein</fullName>
    </recommendedName>
</protein>
<dbReference type="Proteomes" id="UP000324133">
    <property type="component" value="Unassembled WGS sequence"/>
</dbReference>
<dbReference type="EMBL" id="VKKY01000003">
    <property type="protein sequence ID" value="KAA3436886.1"/>
    <property type="molecule type" value="Genomic_DNA"/>
</dbReference>
<keyword evidence="2" id="KW-1185">Reference proteome</keyword>
<organism evidence="1 2">
    <name type="scientific">Rufibacter hautae</name>
    <dbReference type="NCBI Taxonomy" id="2595005"/>
    <lineage>
        <taxon>Bacteria</taxon>
        <taxon>Pseudomonadati</taxon>
        <taxon>Bacteroidota</taxon>
        <taxon>Cytophagia</taxon>
        <taxon>Cytophagales</taxon>
        <taxon>Hymenobacteraceae</taxon>
        <taxon>Rufibacter</taxon>
    </lineage>
</organism>
<dbReference type="AlphaFoldDB" id="A0A5B6T9L5"/>
<evidence type="ECO:0000313" key="2">
    <source>
        <dbReference type="Proteomes" id="UP000324133"/>
    </source>
</evidence>
<accession>A0A5B6T9L5</accession>
<evidence type="ECO:0000313" key="1">
    <source>
        <dbReference type="EMBL" id="KAA3436886.1"/>
    </source>
</evidence>
<name>A0A5B6T9L5_9BACT</name>
<evidence type="ECO:0008006" key="3">
    <source>
        <dbReference type="Google" id="ProtNLM"/>
    </source>
</evidence>
<comment type="caution">
    <text evidence="1">The sequence shown here is derived from an EMBL/GenBank/DDBJ whole genome shotgun (WGS) entry which is preliminary data.</text>
</comment>
<dbReference type="Gene3D" id="3.30.750.24">
    <property type="entry name" value="STAS domain"/>
    <property type="match status" value="1"/>
</dbReference>
<dbReference type="InterPro" id="IPR036513">
    <property type="entry name" value="STAS_dom_sf"/>
</dbReference>
<gene>
    <name evidence="1" type="ORF">FOA19_21160</name>
</gene>
<sequence>MQKIITEERGDNLVILLQNDLDASDQQLAHQLQRTRHGGHLSILVDCASLECIKTLGFCHFVNQLLLLKVYEVDIALLNLSQKQQHILRLLQVEPFFHVIPDLGEAPSSE</sequence>
<proteinExistence type="predicted"/>
<dbReference type="RefSeq" id="WP_149092827.1">
    <property type="nucleotide sequence ID" value="NZ_VKKY01000003.1"/>
</dbReference>
<reference evidence="1 2" key="1">
    <citation type="submission" date="2019-07" db="EMBL/GenBank/DDBJ databases">
        <title>Rufibacter sp. nov., isolated from lake sediment.</title>
        <authorList>
            <person name="Qu J.-H."/>
        </authorList>
    </citation>
    <scope>NUCLEOTIDE SEQUENCE [LARGE SCALE GENOMIC DNA]</scope>
    <source>
        <strain evidence="1 2">NBS58-1</strain>
    </source>
</reference>